<evidence type="ECO:0000256" key="3">
    <source>
        <dbReference type="ARBA" id="ARBA00022989"/>
    </source>
</evidence>
<dbReference type="EMBL" id="FMUE01000010">
    <property type="protein sequence ID" value="SCX32040.1"/>
    <property type="molecule type" value="Genomic_DNA"/>
</dbReference>
<dbReference type="Pfam" id="PF13564">
    <property type="entry name" value="DoxX_2"/>
    <property type="match status" value="1"/>
</dbReference>
<dbReference type="InterPro" id="IPR032808">
    <property type="entry name" value="DoxX"/>
</dbReference>
<accession>A0A1R3TY63</accession>
<organism evidence="6 7">
    <name type="scientific">Agrobacterium rosae</name>
    <dbReference type="NCBI Taxonomy" id="1972867"/>
    <lineage>
        <taxon>Bacteria</taxon>
        <taxon>Pseudomonadati</taxon>
        <taxon>Pseudomonadota</taxon>
        <taxon>Alphaproteobacteria</taxon>
        <taxon>Hyphomicrobiales</taxon>
        <taxon>Rhizobiaceae</taxon>
        <taxon>Rhizobium/Agrobacterium group</taxon>
        <taxon>Agrobacterium</taxon>
    </lineage>
</organism>
<evidence type="ECO:0000256" key="4">
    <source>
        <dbReference type="ARBA" id="ARBA00023136"/>
    </source>
</evidence>
<dbReference type="GO" id="GO:0016020">
    <property type="term" value="C:membrane"/>
    <property type="evidence" value="ECO:0007669"/>
    <property type="project" value="UniProtKB-SubCell"/>
</dbReference>
<evidence type="ECO:0000256" key="1">
    <source>
        <dbReference type="ARBA" id="ARBA00004141"/>
    </source>
</evidence>
<keyword evidence="2 5" id="KW-0812">Transmembrane</keyword>
<evidence type="ECO:0000256" key="5">
    <source>
        <dbReference type="SAM" id="Phobius"/>
    </source>
</evidence>
<dbReference type="Proteomes" id="UP000187891">
    <property type="component" value="Unassembled WGS sequence"/>
</dbReference>
<dbReference type="AlphaFoldDB" id="A0A1R3TY63"/>
<keyword evidence="4 5" id="KW-0472">Membrane</keyword>
<protein>
    <submittedName>
        <fullName evidence="6">Uncharacterized protein</fullName>
    </submittedName>
</protein>
<name>A0A1R3TY63_9HYPH</name>
<reference evidence="7" key="1">
    <citation type="submission" date="2016-10" db="EMBL/GenBank/DDBJ databases">
        <authorList>
            <person name="Wibberg D."/>
        </authorList>
    </citation>
    <scope>NUCLEOTIDE SEQUENCE [LARGE SCALE GENOMIC DNA]</scope>
</reference>
<keyword evidence="3 5" id="KW-1133">Transmembrane helix</keyword>
<comment type="subcellular location">
    <subcellularLocation>
        <location evidence="1">Membrane</location>
        <topology evidence="1">Multi-pass membrane protein</topology>
    </subcellularLocation>
</comment>
<dbReference type="RefSeq" id="WP_077122009.1">
    <property type="nucleotide sequence ID" value="NZ_FMUE01000010.1"/>
</dbReference>
<feature type="transmembrane region" description="Helical" evidence="5">
    <location>
        <begin position="88"/>
        <end position="105"/>
    </location>
</feature>
<sequence length="106" mass="11169">MLHTIFICLVIAGFAGAGLFNAIGLAAQQESFVRWGYPQWWCRATGLLELASAELIAFPATQTAGLVIGALILAAAAFTVVRHREFSHLVPIGVFLVGLVAASVTS</sequence>
<evidence type="ECO:0000313" key="7">
    <source>
        <dbReference type="Proteomes" id="UP000187891"/>
    </source>
</evidence>
<evidence type="ECO:0000313" key="6">
    <source>
        <dbReference type="EMBL" id="SCX32040.1"/>
    </source>
</evidence>
<gene>
    <name evidence="6" type="ORF">DSM25559_3853</name>
</gene>
<proteinExistence type="predicted"/>
<feature type="transmembrane region" description="Helical" evidence="5">
    <location>
        <begin position="56"/>
        <end position="81"/>
    </location>
</feature>
<evidence type="ECO:0000256" key="2">
    <source>
        <dbReference type="ARBA" id="ARBA00022692"/>
    </source>
</evidence>